<feature type="repeat" description="WD" evidence="5">
    <location>
        <begin position="244"/>
        <end position="274"/>
    </location>
</feature>
<dbReference type="PANTHER" id="PTHR19849:SF0">
    <property type="entry name" value="PHOSPHOLIPASE A-2-ACTIVATING PROTEIN"/>
    <property type="match status" value="1"/>
</dbReference>
<sequence length="809" mass="87769">MPDFRLSAQLKGHSGDVRAVCFPTSSIVLSASRDRTVCLWRKTADKPPTFDATITSRGHNFMNSLTFIRPSPTYPDGLIVSSGNEPIIDVKKATSNESENAVRLLVGHGNNVCALDTAPNGSWIVSGGWDGRAIVWKTGSWEPALELLHEGGDVKSVWAVLAYDDHTVITASADTQVRIFDLRKAGPNNEVAPVRTLTTGAVARALCKLPTGLKGHPSGADFASAGNDNIIRLWKMSGTEVGTLHGHESFIYSLACLPTAEIVSSGEDRTLRIWRGPDCIQTITHPAISVWSVAVCPENGDIVSGASDNVVRVFTRSSQRIADNDVLAQFEESVQTSAIPQQQLGESINKEKLNPKSWLADHSGTKDGQVATVKEDNGSIGAYQWSLGQQQWICVGTVVDAPGSSGKKVTYNGKQYDFVFDVDIEEGKPTLKLPYNLADNPYDAATKFLSDNELPITYLESVARFISENTQGVNIGQATEVPAADPTGTDSRNQPDQSAAKKFLPHAEYLALTQGKLEPATKRLKTVNQNLGKAGHKDIIMNPDGEARIDALLTFLTGPGAEAKKTSIPNLQVFEPIIFLFITQWPYADRLPGLDLLRCMAVWPDVATLSHYKFGNLVNVTLRSALDTDAPIDEGKTIPEILGSTDLATLNPNIVMMALRTVVNLFKTAEGRKLVVREASDIISVMARIVGLKNGQTPIGPGNVNLQIALASAAFNYACLTYKERKTIDVGQLEKLCKILEKIVSTQTDSEVLFRALMAIGMVVAVDGEPRQLAKSLSVHKWIGDAAKKSSEARIRDITKECVAYLRQQ</sequence>
<evidence type="ECO:0000259" key="8">
    <source>
        <dbReference type="PROSITE" id="PS51396"/>
    </source>
</evidence>
<feature type="region of interest" description="Disordered" evidence="6">
    <location>
        <begin position="476"/>
        <end position="498"/>
    </location>
</feature>
<organism evidence="9 10">
    <name type="scientific">Podospora didyma</name>
    <dbReference type="NCBI Taxonomy" id="330526"/>
    <lineage>
        <taxon>Eukaryota</taxon>
        <taxon>Fungi</taxon>
        <taxon>Dikarya</taxon>
        <taxon>Ascomycota</taxon>
        <taxon>Pezizomycotina</taxon>
        <taxon>Sordariomycetes</taxon>
        <taxon>Sordariomycetidae</taxon>
        <taxon>Sordariales</taxon>
        <taxon>Podosporaceae</taxon>
        <taxon>Podospora</taxon>
    </lineage>
</organism>
<dbReference type="GO" id="GO:0005737">
    <property type="term" value="C:cytoplasm"/>
    <property type="evidence" value="ECO:0007669"/>
    <property type="project" value="UniProtKB-SubCell"/>
</dbReference>
<dbReference type="GO" id="GO:0010992">
    <property type="term" value="P:ubiquitin recycling"/>
    <property type="evidence" value="ECO:0007669"/>
    <property type="project" value="TreeGrafter"/>
</dbReference>
<dbReference type="Gene3D" id="3.10.20.870">
    <property type="entry name" value="PFU (PLAA family ubiquitin binding), C-terminal domain"/>
    <property type="match status" value="1"/>
</dbReference>
<dbReference type="PROSITE" id="PS51396">
    <property type="entry name" value="PUL"/>
    <property type="match status" value="1"/>
</dbReference>
<dbReference type="SMART" id="SM00320">
    <property type="entry name" value="WD40"/>
    <property type="match status" value="6"/>
</dbReference>
<reference evidence="9" key="1">
    <citation type="journal article" date="2023" name="Mol. Phylogenet. Evol.">
        <title>Genome-scale phylogeny and comparative genomics of the fungal order Sordariales.</title>
        <authorList>
            <person name="Hensen N."/>
            <person name="Bonometti L."/>
            <person name="Westerberg I."/>
            <person name="Brannstrom I.O."/>
            <person name="Guillou S."/>
            <person name="Cros-Aarteil S."/>
            <person name="Calhoun S."/>
            <person name="Haridas S."/>
            <person name="Kuo A."/>
            <person name="Mondo S."/>
            <person name="Pangilinan J."/>
            <person name="Riley R."/>
            <person name="LaButti K."/>
            <person name="Andreopoulos B."/>
            <person name="Lipzen A."/>
            <person name="Chen C."/>
            <person name="Yan M."/>
            <person name="Daum C."/>
            <person name="Ng V."/>
            <person name="Clum A."/>
            <person name="Steindorff A."/>
            <person name="Ohm R.A."/>
            <person name="Martin F."/>
            <person name="Silar P."/>
            <person name="Natvig D.O."/>
            <person name="Lalanne C."/>
            <person name="Gautier V."/>
            <person name="Ament-Velasquez S.L."/>
            <person name="Kruys A."/>
            <person name="Hutchinson M.I."/>
            <person name="Powell A.J."/>
            <person name="Barry K."/>
            <person name="Miller A.N."/>
            <person name="Grigoriev I.V."/>
            <person name="Debuchy R."/>
            <person name="Gladieux P."/>
            <person name="Hiltunen Thoren M."/>
            <person name="Johannesson H."/>
        </authorList>
    </citation>
    <scope>NUCLEOTIDE SEQUENCE</scope>
    <source>
        <strain evidence="9">CBS 232.78</strain>
    </source>
</reference>
<keyword evidence="4" id="KW-0677">Repeat</keyword>
<comment type="caution">
    <text evidence="9">The sequence shown here is derived from an EMBL/GenBank/DDBJ whole genome shotgun (WGS) entry which is preliminary data.</text>
</comment>
<evidence type="ECO:0000256" key="2">
    <source>
        <dbReference type="ARBA" id="ARBA00022490"/>
    </source>
</evidence>
<keyword evidence="3 5" id="KW-0853">WD repeat</keyword>
<dbReference type="SUPFAM" id="SSF50978">
    <property type="entry name" value="WD40 repeat-like"/>
    <property type="match status" value="1"/>
</dbReference>
<evidence type="ECO:0000256" key="3">
    <source>
        <dbReference type="ARBA" id="ARBA00022574"/>
    </source>
</evidence>
<feature type="compositionally biased region" description="Polar residues" evidence="6">
    <location>
        <begin position="488"/>
        <end position="497"/>
    </location>
</feature>
<reference evidence="9" key="2">
    <citation type="submission" date="2023-06" db="EMBL/GenBank/DDBJ databases">
        <authorList>
            <consortium name="Lawrence Berkeley National Laboratory"/>
            <person name="Haridas S."/>
            <person name="Hensen N."/>
            <person name="Bonometti L."/>
            <person name="Westerberg I."/>
            <person name="Brannstrom I.O."/>
            <person name="Guillou S."/>
            <person name="Cros-Aarteil S."/>
            <person name="Calhoun S."/>
            <person name="Kuo A."/>
            <person name="Mondo S."/>
            <person name="Pangilinan J."/>
            <person name="Riley R."/>
            <person name="LaButti K."/>
            <person name="Andreopoulos B."/>
            <person name="Lipzen A."/>
            <person name="Chen C."/>
            <person name="Yanf M."/>
            <person name="Daum C."/>
            <person name="Ng V."/>
            <person name="Clum A."/>
            <person name="Steindorff A."/>
            <person name="Ohm R."/>
            <person name="Martin F."/>
            <person name="Silar P."/>
            <person name="Natvig D."/>
            <person name="Lalanne C."/>
            <person name="Gautier V."/>
            <person name="Ament-velasquez S.L."/>
            <person name="Kruys A."/>
            <person name="Hutchinson M.I."/>
            <person name="Powell A.J."/>
            <person name="Barry K."/>
            <person name="Miller A.N."/>
            <person name="Grigoriev I.V."/>
            <person name="Debuchy R."/>
            <person name="Gladieux P."/>
            <person name="Thoren M.H."/>
            <person name="Johannesson H."/>
        </authorList>
    </citation>
    <scope>NUCLEOTIDE SEQUENCE</scope>
    <source>
        <strain evidence="9">CBS 232.78</strain>
    </source>
</reference>
<dbReference type="PROSITE" id="PS50294">
    <property type="entry name" value="WD_REPEATS_REGION"/>
    <property type="match status" value="3"/>
</dbReference>
<dbReference type="Pfam" id="PF00400">
    <property type="entry name" value="WD40"/>
    <property type="match status" value="4"/>
</dbReference>
<keyword evidence="10" id="KW-1185">Reference proteome</keyword>
<dbReference type="PANTHER" id="PTHR19849">
    <property type="entry name" value="PHOSPHOLIPASE A-2-ACTIVATING PROTEIN"/>
    <property type="match status" value="1"/>
</dbReference>
<protein>
    <submittedName>
        <fullName evidence="9">PUL domain-containing protein</fullName>
    </submittedName>
</protein>
<dbReference type="Proteomes" id="UP001285441">
    <property type="component" value="Unassembled WGS sequence"/>
</dbReference>
<gene>
    <name evidence="9" type="ORF">B0H63DRAFT_527163</name>
</gene>
<feature type="domain" description="PUL" evidence="8">
    <location>
        <begin position="502"/>
        <end position="805"/>
    </location>
</feature>
<evidence type="ECO:0000256" key="1">
    <source>
        <dbReference type="ARBA" id="ARBA00004496"/>
    </source>
</evidence>
<evidence type="ECO:0000256" key="5">
    <source>
        <dbReference type="PROSITE-ProRule" id="PRU00221"/>
    </source>
</evidence>
<feature type="domain" description="PFU" evidence="7">
    <location>
        <begin position="384"/>
        <end position="480"/>
    </location>
</feature>
<dbReference type="AlphaFoldDB" id="A0AAE0N6B7"/>
<dbReference type="Pfam" id="PF08324">
    <property type="entry name" value="PUL"/>
    <property type="match status" value="1"/>
</dbReference>
<dbReference type="GO" id="GO:0043130">
    <property type="term" value="F:ubiquitin binding"/>
    <property type="evidence" value="ECO:0007669"/>
    <property type="project" value="TreeGrafter"/>
</dbReference>
<dbReference type="PROSITE" id="PS50082">
    <property type="entry name" value="WD_REPEATS_2"/>
    <property type="match status" value="3"/>
</dbReference>
<dbReference type="Gene3D" id="1.25.10.10">
    <property type="entry name" value="Leucine-rich Repeat Variant"/>
    <property type="match status" value="1"/>
</dbReference>
<dbReference type="GO" id="GO:0043161">
    <property type="term" value="P:proteasome-mediated ubiquitin-dependent protein catabolic process"/>
    <property type="evidence" value="ECO:0007669"/>
    <property type="project" value="TreeGrafter"/>
</dbReference>
<dbReference type="InterPro" id="IPR011989">
    <property type="entry name" value="ARM-like"/>
</dbReference>
<evidence type="ECO:0000256" key="6">
    <source>
        <dbReference type="SAM" id="MobiDB-lite"/>
    </source>
</evidence>
<dbReference type="InterPro" id="IPR015943">
    <property type="entry name" value="WD40/YVTN_repeat-like_dom_sf"/>
</dbReference>
<evidence type="ECO:0000259" key="7">
    <source>
        <dbReference type="PROSITE" id="PS51394"/>
    </source>
</evidence>
<evidence type="ECO:0000256" key="4">
    <source>
        <dbReference type="ARBA" id="ARBA00022737"/>
    </source>
</evidence>
<feature type="repeat" description="WD" evidence="5">
    <location>
        <begin position="10"/>
        <end position="40"/>
    </location>
</feature>
<proteinExistence type="predicted"/>
<evidence type="ECO:0000313" key="10">
    <source>
        <dbReference type="Proteomes" id="UP001285441"/>
    </source>
</evidence>
<dbReference type="InterPro" id="IPR036322">
    <property type="entry name" value="WD40_repeat_dom_sf"/>
</dbReference>
<dbReference type="Gene3D" id="2.130.10.10">
    <property type="entry name" value="YVTN repeat-like/Quinoprotein amine dehydrogenase"/>
    <property type="match status" value="1"/>
</dbReference>
<dbReference type="InterPro" id="IPR038122">
    <property type="entry name" value="PFU_sf"/>
</dbReference>
<feature type="repeat" description="WD" evidence="5">
    <location>
        <begin position="105"/>
        <end position="137"/>
    </location>
</feature>
<dbReference type="CDD" id="cd00200">
    <property type="entry name" value="WD40"/>
    <property type="match status" value="1"/>
</dbReference>
<dbReference type="InterPro" id="IPR015155">
    <property type="entry name" value="PFU"/>
</dbReference>
<dbReference type="Pfam" id="PF09070">
    <property type="entry name" value="PFU"/>
    <property type="match status" value="1"/>
</dbReference>
<evidence type="ECO:0000313" key="9">
    <source>
        <dbReference type="EMBL" id="KAK3372311.1"/>
    </source>
</evidence>
<keyword evidence="2" id="KW-0963">Cytoplasm</keyword>
<comment type="subcellular location">
    <subcellularLocation>
        <location evidence="1">Cytoplasm</location>
    </subcellularLocation>
</comment>
<dbReference type="PROSITE" id="PS51394">
    <property type="entry name" value="PFU"/>
    <property type="match status" value="1"/>
</dbReference>
<accession>A0AAE0N6B7</accession>
<dbReference type="GO" id="GO:0005634">
    <property type="term" value="C:nucleus"/>
    <property type="evidence" value="ECO:0007669"/>
    <property type="project" value="TreeGrafter"/>
</dbReference>
<dbReference type="EMBL" id="JAULSW010000008">
    <property type="protein sequence ID" value="KAK3372311.1"/>
    <property type="molecule type" value="Genomic_DNA"/>
</dbReference>
<dbReference type="InterPro" id="IPR001680">
    <property type="entry name" value="WD40_rpt"/>
</dbReference>
<name>A0AAE0N6B7_9PEZI</name>
<dbReference type="InterPro" id="IPR013535">
    <property type="entry name" value="PUL_dom"/>
</dbReference>